<dbReference type="GO" id="GO:0003677">
    <property type="term" value="F:DNA binding"/>
    <property type="evidence" value="ECO:0007669"/>
    <property type="project" value="InterPro"/>
</dbReference>
<dbReference type="Proteomes" id="UP000186096">
    <property type="component" value="Unassembled WGS sequence"/>
</dbReference>
<keyword evidence="3" id="KW-1185">Reference proteome</keyword>
<dbReference type="Gene3D" id="1.25.40.10">
    <property type="entry name" value="Tetratricopeptide repeat domain"/>
    <property type="match status" value="1"/>
</dbReference>
<dbReference type="Pfam" id="PF25872">
    <property type="entry name" value="HTH_77"/>
    <property type="match status" value="1"/>
</dbReference>
<name>A0A1N7GU25_9ACTN</name>
<dbReference type="InterPro" id="IPR058852">
    <property type="entry name" value="HTH_77"/>
</dbReference>
<sequence length="865" mass="92179">MRHHEGGLPDRLVRAGVTVREAEVFWAVAERLRNREIAERLHVSVRTVESHIAALLRKLDAPDRAALAETGARLRRSARAGSALPAPLTSLVGRAEETSELLALLGSHRLVTLIGPGGVGKTRLALHVAESAGAESAGAESAGAESAGATALADRFPGGVRMADLAPVEPESVGDTFARALGVVPEPGWPLRDIMREVAAVSGCLLLADNCEHVVAEAAEIVADLLGAGGALRVLATSREPLGIPGEVAYQVPALPLPAPDASERAESIAHYDAVRLFVDRAAAASPGFALTDAVAPAVAALCRRLDGLPLAIELAASRLRTFGPVELVEHLDRRFELLSAGARTAPPRHRALRSTIDWSYRLLDDGERALFERLGVFPADFDLAAIESACGGEDLGGEAVITLLPRLVDKSLVSTAGRGTGRYRLLETIRAYAAHRLAGSGRESDARGRHAAHYLAFAEQAAERLRTSEQRVWLDRMTTEQPNLHAALAHAVSTGDVESAWRLIAALQRFWDVTGRRRDAHKWVRQALAVADPPATPAVVAGLTEACLILDSRDARAAFDLARKAASLAAGLDGLTRARAARAVGTSATWIRPELVAPALREALAGFGDEHPWDSALTMQGLAITTADLDRALQWGRDSAAFFRRAGDQICAANTLYIMAQRSMSAGVADDEVQAWLGESHALAEAAGSEADMAHAAVGFAQLAWLRGDHDQAAELMTECLPTLRRLGDRRCTGRALHMLGQRAYERQEPARAEELLRASVEAIALAGQSFVLVSAIEALAAVYAAQRRPRSAAVLLGTAHSVREAAGAHMRPRRPPDQELRHALLRVLGAGPFDSAHRRGERLSPAAALRLVPLHEPPLLTTP</sequence>
<evidence type="ECO:0000313" key="3">
    <source>
        <dbReference type="Proteomes" id="UP000186096"/>
    </source>
</evidence>
<dbReference type="InterPro" id="IPR000792">
    <property type="entry name" value="Tscrpt_reg_LuxR_C"/>
</dbReference>
<dbReference type="EMBL" id="FTNI01000032">
    <property type="protein sequence ID" value="SIS16075.1"/>
    <property type="molecule type" value="Genomic_DNA"/>
</dbReference>
<evidence type="ECO:0000259" key="1">
    <source>
        <dbReference type="PROSITE" id="PS50043"/>
    </source>
</evidence>
<dbReference type="InterPro" id="IPR016032">
    <property type="entry name" value="Sig_transdc_resp-reg_C-effctor"/>
</dbReference>
<dbReference type="Pfam" id="PF13424">
    <property type="entry name" value="TPR_12"/>
    <property type="match status" value="1"/>
</dbReference>
<dbReference type="OrthoDB" id="3755432at2"/>
<dbReference type="InterPro" id="IPR027417">
    <property type="entry name" value="P-loop_NTPase"/>
</dbReference>
<organism evidence="2 3">
    <name type="scientific">Microbispora rosea</name>
    <dbReference type="NCBI Taxonomy" id="58117"/>
    <lineage>
        <taxon>Bacteria</taxon>
        <taxon>Bacillati</taxon>
        <taxon>Actinomycetota</taxon>
        <taxon>Actinomycetes</taxon>
        <taxon>Streptosporangiales</taxon>
        <taxon>Streptosporangiaceae</taxon>
        <taxon>Microbispora</taxon>
    </lineage>
</organism>
<dbReference type="PRINTS" id="PR00038">
    <property type="entry name" value="HTHLUXR"/>
</dbReference>
<dbReference type="InterPro" id="IPR036388">
    <property type="entry name" value="WH-like_DNA-bd_sf"/>
</dbReference>
<dbReference type="PROSITE" id="PS50043">
    <property type="entry name" value="HTH_LUXR_2"/>
    <property type="match status" value="1"/>
</dbReference>
<protein>
    <submittedName>
        <fullName evidence="2">Predicted ATPase</fullName>
    </submittedName>
</protein>
<dbReference type="STRING" id="58117.SAMN05421833_132100"/>
<dbReference type="SUPFAM" id="SSF48452">
    <property type="entry name" value="TPR-like"/>
    <property type="match status" value="1"/>
</dbReference>
<dbReference type="Pfam" id="PF00196">
    <property type="entry name" value="GerE"/>
    <property type="match status" value="1"/>
</dbReference>
<dbReference type="SUPFAM" id="SSF46894">
    <property type="entry name" value="C-terminal effector domain of the bipartite response regulators"/>
    <property type="match status" value="1"/>
</dbReference>
<dbReference type="Gene3D" id="1.10.10.10">
    <property type="entry name" value="Winged helix-like DNA-binding domain superfamily/Winged helix DNA-binding domain"/>
    <property type="match status" value="1"/>
</dbReference>
<gene>
    <name evidence="2" type="ORF">SAMN05421833_132100</name>
</gene>
<dbReference type="SUPFAM" id="SSF52540">
    <property type="entry name" value="P-loop containing nucleoside triphosphate hydrolases"/>
    <property type="match status" value="1"/>
</dbReference>
<dbReference type="GO" id="GO:0006355">
    <property type="term" value="P:regulation of DNA-templated transcription"/>
    <property type="evidence" value="ECO:0007669"/>
    <property type="project" value="InterPro"/>
</dbReference>
<accession>A0A1N7GU25</accession>
<dbReference type="InterPro" id="IPR011990">
    <property type="entry name" value="TPR-like_helical_dom_sf"/>
</dbReference>
<reference evidence="3" key="1">
    <citation type="submission" date="2017-01" db="EMBL/GenBank/DDBJ databases">
        <authorList>
            <person name="Varghese N."/>
            <person name="Submissions S."/>
        </authorList>
    </citation>
    <scope>NUCLEOTIDE SEQUENCE [LARGE SCALE GENOMIC DNA]</scope>
    <source>
        <strain evidence="3">ATCC 12950</strain>
    </source>
</reference>
<dbReference type="SMART" id="SM00421">
    <property type="entry name" value="HTH_LUXR"/>
    <property type="match status" value="1"/>
</dbReference>
<dbReference type="Gene3D" id="3.40.50.300">
    <property type="entry name" value="P-loop containing nucleotide triphosphate hydrolases"/>
    <property type="match status" value="1"/>
</dbReference>
<dbReference type="AlphaFoldDB" id="A0A1N7GU25"/>
<dbReference type="RefSeq" id="WP_076441199.1">
    <property type="nucleotide sequence ID" value="NZ_FTNI01000032.1"/>
</dbReference>
<dbReference type="PANTHER" id="PTHR47691:SF3">
    <property type="entry name" value="HTH-TYPE TRANSCRIPTIONAL REGULATOR RV0890C-RELATED"/>
    <property type="match status" value="1"/>
</dbReference>
<proteinExistence type="predicted"/>
<evidence type="ECO:0000313" key="2">
    <source>
        <dbReference type="EMBL" id="SIS16075.1"/>
    </source>
</evidence>
<feature type="domain" description="HTH luxR-type" evidence="1">
    <location>
        <begin position="5"/>
        <end position="75"/>
    </location>
</feature>
<dbReference type="PANTHER" id="PTHR47691">
    <property type="entry name" value="REGULATOR-RELATED"/>
    <property type="match status" value="1"/>
</dbReference>
<dbReference type="CDD" id="cd06170">
    <property type="entry name" value="LuxR_C_like"/>
    <property type="match status" value="1"/>
</dbReference>
<dbReference type="PRINTS" id="PR00364">
    <property type="entry name" value="DISEASERSIST"/>
</dbReference>